<sequence length="107" mass="11707">MKLSFQATLIAAMLLAIAVPTITAPVAQDSGPAEKILHDLEENGSDSESDIEEAGLSWECLPCELWCKKWGWTACDAITCSKDGVMRENSGITPACRWAVRGEKWDH</sequence>
<reference evidence="2" key="1">
    <citation type="journal article" date="2020" name="Stud. Mycol.">
        <title>101 Dothideomycetes genomes: a test case for predicting lifestyles and emergence of pathogens.</title>
        <authorList>
            <person name="Haridas S."/>
            <person name="Albert R."/>
            <person name="Binder M."/>
            <person name="Bloem J."/>
            <person name="Labutti K."/>
            <person name="Salamov A."/>
            <person name="Andreopoulos B."/>
            <person name="Baker S."/>
            <person name="Barry K."/>
            <person name="Bills G."/>
            <person name="Bluhm B."/>
            <person name="Cannon C."/>
            <person name="Castanera R."/>
            <person name="Culley D."/>
            <person name="Daum C."/>
            <person name="Ezra D."/>
            <person name="Gonzalez J."/>
            <person name="Henrissat B."/>
            <person name="Kuo A."/>
            <person name="Liang C."/>
            <person name="Lipzen A."/>
            <person name="Lutzoni F."/>
            <person name="Magnuson J."/>
            <person name="Mondo S."/>
            <person name="Nolan M."/>
            <person name="Ohm R."/>
            <person name="Pangilinan J."/>
            <person name="Park H.-J."/>
            <person name="Ramirez L."/>
            <person name="Alfaro M."/>
            <person name="Sun H."/>
            <person name="Tritt A."/>
            <person name="Yoshinaga Y."/>
            <person name="Zwiers L.-H."/>
            <person name="Turgeon B."/>
            <person name="Goodwin S."/>
            <person name="Spatafora J."/>
            <person name="Crous P."/>
            <person name="Grigoriev I."/>
        </authorList>
    </citation>
    <scope>NUCLEOTIDE SEQUENCE</scope>
    <source>
        <strain evidence="2">CBS 119687</strain>
    </source>
</reference>
<keyword evidence="1" id="KW-0732">Signal</keyword>
<name>A0A6A6AEM5_9PLEO</name>
<evidence type="ECO:0000313" key="3">
    <source>
        <dbReference type="Proteomes" id="UP000799771"/>
    </source>
</evidence>
<evidence type="ECO:0000256" key="1">
    <source>
        <dbReference type="SAM" id="SignalP"/>
    </source>
</evidence>
<protein>
    <submittedName>
        <fullName evidence="2">Uncharacterized protein</fullName>
    </submittedName>
</protein>
<dbReference type="RefSeq" id="XP_033524726.1">
    <property type="nucleotide sequence ID" value="XM_033667934.1"/>
</dbReference>
<dbReference type="GeneID" id="54408366"/>
<dbReference type="EMBL" id="ML977504">
    <property type="protein sequence ID" value="KAF2130339.1"/>
    <property type="molecule type" value="Genomic_DNA"/>
</dbReference>
<dbReference type="AlphaFoldDB" id="A0A6A6AEM5"/>
<gene>
    <name evidence="2" type="ORF">P153DRAFT_365953</name>
</gene>
<proteinExistence type="predicted"/>
<evidence type="ECO:0000313" key="2">
    <source>
        <dbReference type="EMBL" id="KAF2130339.1"/>
    </source>
</evidence>
<feature type="chain" id="PRO_5025362470" evidence="1">
    <location>
        <begin position="24"/>
        <end position="107"/>
    </location>
</feature>
<dbReference type="Proteomes" id="UP000799771">
    <property type="component" value="Unassembled WGS sequence"/>
</dbReference>
<accession>A0A6A6AEM5</accession>
<keyword evidence="3" id="KW-1185">Reference proteome</keyword>
<organism evidence="2 3">
    <name type="scientific">Dothidotthia symphoricarpi CBS 119687</name>
    <dbReference type="NCBI Taxonomy" id="1392245"/>
    <lineage>
        <taxon>Eukaryota</taxon>
        <taxon>Fungi</taxon>
        <taxon>Dikarya</taxon>
        <taxon>Ascomycota</taxon>
        <taxon>Pezizomycotina</taxon>
        <taxon>Dothideomycetes</taxon>
        <taxon>Pleosporomycetidae</taxon>
        <taxon>Pleosporales</taxon>
        <taxon>Dothidotthiaceae</taxon>
        <taxon>Dothidotthia</taxon>
    </lineage>
</organism>
<feature type="signal peptide" evidence="1">
    <location>
        <begin position="1"/>
        <end position="23"/>
    </location>
</feature>